<keyword evidence="2" id="KW-1185">Reference proteome</keyword>
<evidence type="ECO:0000313" key="2">
    <source>
        <dbReference type="Proteomes" id="UP000821865"/>
    </source>
</evidence>
<sequence length="377" mass="41720">MLATRAMLSSGNGQTAMNDIFASMGLSRRGLHNKTFQRHLKKTLEPAATRAAATVMTRCAKEVTELYENICFGHKKNIAVCYDGTWLTRGHSSHIGVGTVVELFTGYVLDYHVMSNFCLGCENGPKPDSEGYDLWKLSHQCQKNTSCKSGQMEVDAGKILFERSLQRHNLRYTTMLCDGDSRTYNAIKEAKVYGYIEVEKEDCVNHVRKRMGTALRNLLQKHKGEGKRSLGGKGRLTAELVDRLAVYYGRALKSHVGDVEAMSRAVMATFYHVTSTDSCPNHALCPAGEQSWCPHNAAKAKGEPEPRHKYNLPSDVAAALLPVYQRLSEKSLLQRCLRGRTQNSNKSLHSVIWSLLARAALASSCSTGSCCRSCAAF</sequence>
<dbReference type="EMBL" id="CM023473">
    <property type="protein sequence ID" value="KAH7953119.1"/>
    <property type="molecule type" value="Genomic_DNA"/>
</dbReference>
<dbReference type="Proteomes" id="UP000821865">
    <property type="component" value="Chromosome 4"/>
</dbReference>
<gene>
    <name evidence="1" type="ORF">HPB49_004978</name>
</gene>
<protein>
    <submittedName>
        <fullName evidence="1">Uncharacterized protein</fullName>
    </submittedName>
</protein>
<name>A0ACB8CVE1_DERSI</name>
<evidence type="ECO:0000313" key="1">
    <source>
        <dbReference type="EMBL" id="KAH7953119.1"/>
    </source>
</evidence>
<comment type="caution">
    <text evidence="1">The sequence shown here is derived from an EMBL/GenBank/DDBJ whole genome shotgun (WGS) entry which is preliminary data.</text>
</comment>
<organism evidence="1 2">
    <name type="scientific">Dermacentor silvarum</name>
    <name type="common">Tick</name>
    <dbReference type="NCBI Taxonomy" id="543639"/>
    <lineage>
        <taxon>Eukaryota</taxon>
        <taxon>Metazoa</taxon>
        <taxon>Ecdysozoa</taxon>
        <taxon>Arthropoda</taxon>
        <taxon>Chelicerata</taxon>
        <taxon>Arachnida</taxon>
        <taxon>Acari</taxon>
        <taxon>Parasitiformes</taxon>
        <taxon>Ixodida</taxon>
        <taxon>Ixodoidea</taxon>
        <taxon>Ixodidae</taxon>
        <taxon>Rhipicephalinae</taxon>
        <taxon>Dermacentor</taxon>
    </lineage>
</organism>
<accession>A0ACB8CVE1</accession>
<reference evidence="1" key="1">
    <citation type="submission" date="2020-05" db="EMBL/GenBank/DDBJ databases">
        <title>Large-scale comparative analyses of tick genomes elucidate their genetic diversity and vector capacities.</title>
        <authorList>
            <person name="Jia N."/>
            <person name="Wang J."/>
            <person name="Shi W."/>
            <person name="Du L."/>
            <person name="Sun Y."/>
            <person name="Zhan W."/>
            <person name="Jiang J."/>
            <person name="Wang Q."/>
            <person name="Zhang B."/>
            <person name="Ji P."/>
            <person name="Sakyi L.B."/>
            <person name="Cui X."/>
            <person name="Yuan T."/>
            <person name="Jiang B."/>
            <person name="Yang W."/>
            <person name="Lam T.T.-Y."/>
            <person name="Chang Q."/>
            <person name="Ding S."/>
            <person name="Wang X."/>
            <person name="Zhu J."/>
            <person name="Ruan X."/>
            <person name="Zhao L."/>
            <person name="Wei J."/>
            <person name="Que T."/>
            <person name="Du C."/>
            <person name="Cheng J."/>
            <person name="Dai P."/>
            <person name="Han X."/>
            <person name="Huang E."/>
            <person name="Gao Y."/>
            <person name="Liu J."/>
            <person name="Shao H."/>
            <person name="Ye R."/>
            <person name="Li L."/>
            <person name="Wei W."/>
            <person name="Wang X."/>
            <person name="Wang C."/>
            <person name="Yang T."/>
            <person name="Huo Q."/>
            <person name="Li W."/>
            <person name="Guo W."/>
            <person name="Chen H."/>
            <person name="Zhou L."/>
            <person name="Ni X."/>
            <person name="Tian J."/>
            <person name="Zhou Y."/>
            <person name="Sheng Y."/>
            <person name="Liu T."/>
            <person name="Pan Y."/>
            <person name="Xia L."/>
            <person name="Li J."/>
            <person name="Zhao F."/>
            <person name="Cao W."/>
        </authorList>
    </citation>
    <scope>NUCLEOTIDE SEQUENCE</scope>
    <source>
        <strain evidence="1">Dsil-2018</strain>
    </source>
</reference>
<proteinExistence type="predicted"/>